<accession>A0ABP9XWD3</accession>
<evidence type="ECO:0000313" key="2">
    <source>
        <dbReference type="Proteomes" id="UP001476247"/>
    </source>
</evidence>
<dbReference type="Proteomes" id="UP001476247">
    <property type="component" value="Unassembled WGS sequence"/>
</dbReference>
<gene>
    <name evidence="1" type="ORF">HPULCUR_004491</name>
</gene>
<evidence type="ECO:0000313" key="1">
    <source>
        <dbReference type="EMBL" id="GAA5799082.1"/>
    </source>
</evidence>
<dbReference type="EMBL" id="BAABUJ010000012">
    <property type="protein sequence ID" value="GAA5799082.1"/>
    <property type="molecule type" value="Genomic_DNA"/>
</dbReference>
<keyword evidence="2" id="KW-1185">Reference proteome</keyword>
<proteinExistence type="predicted"/>
<comment type="caution">
    <text evidence="1">The sequence shown here is derived from an EMBL/GenBank/DDBJ whole genome shotgun (WGS) entry which is preliminary data.</text>
</comment>
<sequence>MGLQSTSTITPLRDMLRIPLRSVQYPLDGLGSPQDFQATALRYRRYDVPLVIYMDIFLYENVTETAAILRNIAEWEHEIQERQAINLPGQGQNVTFYEVYEQIRPLLRKRNLQEVLETQDQGVNENTRRIAALRTRIRHAFDRYRDRPYVLHAVV</sequence>
<reference evidence="1 2" key="1">
    <citation type="submission" date="2024-04" db="EMBL/GenBank/DDBJ databases">
        <title>genome sequences of Mucor flavus KT1a and Helicostylum pulchrum KT1b strains isolation_sourced from the surface of a dry-aged beef.</title>
        <authorList>
            <person name="Toyotome T."/>
            <person name="Hosono M."/>
            <person name="Torimaru M."/>
            <person name="Fukuda K."/>
            <person name="Mikami N."/>
        </authorList>
    </citation>
    <scope>NUCLEOTIDE SEQUENCE [LARGE SCALE GENOMIC DNA]</scope>
    <source>
        <strain evidence="1 2">KT1b</strain>
    </source>
</reference>
<organism evidence="1 2">
    <name type="scientific">Helicostylum pulchrum</name>
    <dbReference type="NCBI Taxonomy" id="562976"/>
    <lineage>
        <taxon>Eukaryota</taxon>
        <taxon>Fungi</taxon>
        <taxon>Fungi incertae sedis</taxon>
        <taxon>Mucoromycota</taxon>
        <taxon>Mucoromycotina</taxon>
        <taxon>Mucoromycetes</taxon>
        <taxon>Mucorales</taxon>
        <taxon>Mucorineae</taxon>
        <taxon>Mucoraceae</taxon>
        <taxon>Helicostylum</taxon>
    </lineage>
</organism>
<protein>
    <submittedName>
        <fullName evidence="1">Uncharacterized protein</fullName>
    </submittedName>
</protein>
<name>A0ABP9XWD3_9FUNG</name>